<dbReference type="GO" id="GO:0005524">
    <property type="term" value="F:ATP binding"/>
    <property type="evidence" value="ECO:0007669"/>
    <property type="project" value="UniProtKB-KW"/>
</dbReference>
<dbReference type="Pfam" id="PF00271">
    <property type="entry name" value="Helicase_C"/>
    <property type="match status" value="1"/>
</dbReference>
<evidence type="ECO:0000259" key="7">
    <source>
        <dbReference type="PROSITE" id="PS51194"/>
    </source>
</evidence>
<sequence length="662" mass="73987">MKMLARGIDRIAQRGGTIRIIASPHLTVSDIEEIDRGYDRRRIVERAACRELSADLDPTILDGLSVVGSLIAAGKLDIKLAFVKGPRTIGIYHEKMGIVRDEYGDLVAFTGSSNETLGGLVNNFESIEVYRGWISGDGPRALRLESDFEELWANVTENLDVEEFPDVARDRLIQIASERQVTSISPQDDPRAGESDHFSEARQLRIPESLEPRDYQRDAVNRWLGQRGRGILKMATGTGKTKTALFAATRIAEVENRNERPLILLIVVPLLSLVDQWTADIREFGVQPIAVYEDSKKWIPQVEGELRVAKLGLRPVVIMVATNRSFSGSRFQSILGRINQPMMLIADEAHNLGSPAYRDLLPAMATYRLGLSATPERWLDDTGTDALVDYFGPIAFELGLKEAIEDLGALCRYYYYPRIVELTTDENQRYADLTSKIGKAYAAGEAVGDPDSDSPLGALLRKRAAVLGHAQAKIDALRRDLEKRTDQWFQLVYCAEGNAPADAGDPPGPNQLSEVAELIGNSMRMQAHAFTSETRRPLRKELLSRFASGDDLQVLIAMRCLDEGVDIPDARIGYLLASSSNPRQFIQRRGRILRRAPGKDTAIVIDYIAVPPSSEPINFDTERNLMIRELVRVNEFAKIAENYSESLEVLRPLKERYELMDY</sequence>
<dbReference type="Gene3D" id="3.30.870.10">
    <property type="entry name" value="Endonuclease Chain A"/>
    <property type="match status" value="1"/>
</dbReference>
<dbReference type="PANTHER" id="PTHR11274:SF0">
    <property type="entry name" value="GENERAL TRANSCRIPTION AND DNA REPAIR FACTOR IIH HELICASE SUBUNIT XPB"/>
    <property type="match status" value="1"/>
</dbReference>
<evidence type="ECO:0000256" key="5">
    <source>
        <dbReference type="SAM" id="MobiDB-lite"/>
    </source>
</evidence>
<evidence type="ECO:0000313" key="8">
    <source>
        <dbReference type="EMBL" id="QIP41482.1"/>
    </source>
</evidence>
<dbReference type="EMBL" id="CP050124">
    <property type="protein sequence ID" value="QIP41482.1"/>
    <property type="molecule type" value="Genomic_DNA"/>
</dbReference>
<evidence type="ECO:0000313" key="9">
    <source>
        <dbReference type="Proteomes" id="UP000502345"/>
    </source>
</evidence>
<dbReference type="Pfam" id="PF04851">
    <property type="entry name" value="ResIII"/>
    <property type="match status" value="1"/>
</dbReference>
<feature type="domain" description="Helicase ATP-binding" evidence="6">
    <location>
        <begin position="221"/>
        <end position="393"/>
    </location>
</feature>
<proteinExistence type="predicted"/>
<feature type="domain" description="Helicase C-terminal" evidence="7">
    <location>
        <begin position="480"/>
        <end position="658"/>
    </location>
</feature>
<keyword evidence="1" id="KW-0547">Nucleotide-binding</keyword>
<dbReference type="GO" id="GO:0016787">
    <property type="term" value="F:hydrolase activity"/>
    <property type="evidence" value="ECO:0007669"/>
    <property type="project" value="UniProtKB-KW"/>
</dbReference>
<dbReference type="Gene3D" id="3.40.50.300">
    <property type="entry name" value="P-loop containing nucleotide triphosphate hydrolases"/>
    <property type="match status" value="2"/>
</dbReference>
<dbReference type="PANTHER" id="PTHR11274">
    <property type="entry name" value="RAD25/XP-B DNA REPAIR HELICASE"/>
    <property type="match status" value="1"/>
</dbReference>
<dbReference type="InterPro" id="IPR006935">
    <property type="entry name" value="Helicase/UvrB_N"/>
</dbReference>
<dbReference type="SMART" id="SM00487">
    <property type="entry name" value="DEXDc"/>
    <property type="match status" value="1"/>
</dbReference>
<reference evidence="8 9" key="1">
    <citation type="submission" date="2020-03" db="EMBL/GenBank/DDBJ databases">
        <title>Screen low temperature-resistant strains for efficient degradation of petroleum hydrocarbons under the low temperature.</title>
        <authorList>
            <person name="Wang Y."/>
            <person name="Chen J."/>
        </authorList>
    </citation>
    <scope>NUCLEOTIDE SEQUENCE [LARGE SCALE GENOMIC DNA]</scope>
    <source>
        <strain evidence="8 9">KB1</strain>
    </source>
</reference>
<dbReference type="InterPro" id="IPR001650">
    <property type="entry name" value="Helicase_C-like"/>
</dbReference>
<dbReference type="PROSITE" id="PS51192">
    <property type="entry name" value="HELICASE_ATP_BIND_1"/>
    <property type="match status" value="1"/>
</dbReference>
<evidence type="ECO:0000256" key="4">
    <source>
        <dbReference type="ARBA" id="ARBA00022840"/>
    </source>
</evidence>
<accession>A0A6G9CXA3</accession>
<organism evidence="8 9">
    <name type="scientific">Rhodococcus erythropolis</name>
    <name type="common">Arthrobacter picolinophilus</name>
    <dbReference type="NCBI Taxonomy" id="1833"/>
    <lineage>
        <taxon>Bacteria</taxon>
        <taxon>Bacillati</taxon>
        <taxon>Actinomycetota</taxon>
        <taxon>Actinomycetes</taxon>
        <taxon>Mycobacteriales</taxon>
        <taxon>Nocardiaceae</taxon>
        <taxon>Rhodococcus</taxon>
        <taxon>Rhodococcus erythropolis group</taxon>
    </lineage>
</organism>
<evidence type="ECO:0000256" key="3">
    <source>
        <dbReference type="ARBA" id="ARBA00022806"/>
    </source>
</evidence>
<protein>
    <submittedName>
        <fullName evidence="8">DNA repair helicase</fullName>
    </submittedName>
</protein>
<evidence type="ECO:0000259" key="6">
    <source>
        <dbReference type="PROSITE" id="PS51192"/>
    </source>
</evidence>
<dbReference type="InterPro" id="IPR014001">
    <property type="entry name" value="Helicase_ATP-bd"/>
</dbReference>
<dbReference type="PROSITE" id="PS51194">
    <property type="entry name" value="HELICASE_CTER"/>
    <property type="match status" value="1"/>
</dbReference>
<dbReference type="GO" id="GO:0004386">
    <property type="term" value="F:helicase activity"/>
    <property type="evidence" value="ECO:0007669"/>
    <property type="project" value="UniProtKB-KW"/>
</dbReference>
<keyword evidence="2" id="KW-0378">Hydrolase</keyword>
<keyword evidence="3 8" id="KW-0347">Helicase</keyword>
<keyword evidence="4" id="KW-0067">ATP-binding</keyword>
<dbReference type="AlphaFoldDB" id="A0A6G9CXA3"/>
<feature type="region of interest" description="Disordered" evidence="5">
    <location>
        <begin position="179"/>
        <end position="203"/>
    </location>
</feature>
<evidence type="ECO:0000256" key="1">
    <source>
        <dbReference type="ARBA" id="ARBA00022741"/>
    </source>
</evidence>
<dbReference type="Proteomes" id="UP000502345">
    <property type="component" value="Chromosome"/>
</dbReference>
<dbReference type="InterPro" id="IPR027417">
    <property type="entry name" value="P-loop_NTPase"/>
</dbReference>
<feature type="compositionally biased region" description="Basic and acidic residues" evidence="5">
    <location>
        <begin position="188"/>
        <end position="203"/>
    </location>
</feature>
<name>A0A6G9CXA3_RHOER</name>
<dbReference type="InterPro" id="IPR050615">
    <property type="entry name" value="ATP-dep_DNA_Helicase"/>
</dbReference>
<dbReference type="GO" id="GO:0003677">
    <property type="term" value="F:DNA binding"/>
    <property type="evidence" value="ECO:0007669"/>
    <property type="project" value="InterPro"/>
</dbReference>
<gene>
    <name evidence="8" type="ORF">G9444_4238</name>
</gene>
<dbReference type="SMART" id="SM00490">
    <property type="entry name" value="HELICc"/>
    <property type="match status" value="1"/>
</dbReference>
<dbReference type="SUPFAM" id="SSF52540">
    <property type="entry name" value="P-loop containing nucleoside triphosphate hydrolases"/>
    <property type="match status" value="2"/>
</dbReference>
<evidence type="ECO:0000256" key="2">
    <source>
        <dbReference type="ARBA" id="ARBA00022801"/>
    </source>
</evidence>